<evidence type="ECO:0000256" key="1">
    <source>
        <dbReference type="SAM" id="MobiDB-lite"/>
    </source>
</evidence>
<evidence type="ECO:0000313" key="3">
    <source>
        <dbReference type="Proteomes" id="UP000033901"/>
    </source>
</evidence>
<dbReference type="Proteomes" id="UP000033901">
    <property type="component" value="Unassembled WGS sequence"/>
</dbReference>
<gene>
    <name evidence="2" type="ORF">UW61_C0001G0002</name>
</gene>
<evidence type="ECO:0000313" key="2">
    <source>
        <dbReference type="EMBL" id="KKT67843.1"/>
    </source>
</evidence>
<dbReference type="AlphaFoldDB" id="A0A0G1J8Z5"/>
<accession>A0A0G1J8Z5</accession>
<comment type="caution">
    <text evidence="2">The sequence shown here is derived from an EMBL/GenBank/DDBJ whole genome shotgun (WGS) entry which is preliminary data.</text>
</comment>
<feature type="compositionally biased region" description="Polar residues" evidence="1">
    <location>
        <begin position="39"/>
        <end position="60"/>
    </location>
</feature>
<dbReference type="PROSITE" id="PS51257">
    <property type="entry name" value="PROKAR_LIPOPROTEIN"/>
    <property type="match status" value="1"/>
</dbReference>
<dbReference type="EMBL" id="LCIZ01000001">
    <property type="protein sequence ID" value="KKT67843.1"/>
    <property type="molecule type" value="Genomic_DNA"/>
</dbReference>
<feature type="region of interest" description="Disordered" evidence="1">
    <location>
        <begin position="35"/>
        <end position="60"/>
    </location>
</feature>
<name>A0A0G1J8Z5_9BACT</name>
<proteinExistence type="predicted"/>
<reference evidence="2 3" key="1">
    <citation type="journal article" date="2015" name="Nature">
        <title>rRNA introns, odd ribosomes, and small enigmatic genomes across a large radiation of phyla.</title>
        <authorList>
            <person name="Brown C.T."/>
            <person name="Hug L.A."/>
            <person name="Thomas B.C."/>
            <person name="Sharon I."/>
            <person name="Castelle C.J."/>
            <person name="Singh A."/>
            <person name="Wilkins M.J."/>
            <person name="Williams K.H."/>
            <person name="Banfield J.F."/>
        </authorList>
    </citation>
    <scope>NUCLEOTIDE SEQUENCE [LARGE SCALE GENOMIC DNA]</scope>
</reference>
<protein>
    <submittedName>
        <fullName evidence="2">Uncharacterized protein</fullName>
    </submittedName>
</protein>
<sequence>MAERLKRVPLWYEAASAVTIASLVACQLGKKLGFVTPSPEGTKTGSTETVPPPTSTLEATSPANIQPMVEETPVSGATATPETTSPAVWAPPTLEQMAVTGYGGELSPDVVVYEFDKVIATGLARVGIENTKVNFSDNGLSGNDYFWAPLVTDSEGSVIWVYDPAIGQLEWPVKLDIVYDAQGLPFYSLHTEGLSYQAVPDSESAQIVWGGTKDGISGKYLAILAKDPITLPDGRQIYSTFWDRSSQSWLPTPGLAELLATPTPEAIIPLPDFSLDLLGTVSEEGASLTIPFTVGLMKDIMERSVEPIKSFYVNPERPDAPDKLAYYYLRMCWLNHKKNYPEHADISWTEYLGEVQAGRGLIKLALADPSTSSWDSPQKTVMRVNEISPLDGVTIIEADSLFGMKKLAGLYAVENNGRLIVVAHGLFPESFTEPPGKIQRSADFIAGGILPDIYLILGIDVNQALEYGYVGNGLDSLDLDFFNEYLKFMPDFYNYSNGSLSKPYFIIEQ</sequence>
<organism evidence="2 3">
    <name type="scientific">Candidatus Curtissbacteria bacterium GW2011_GWC1_44_33</name>
    <dbReference type="NCBI Taxonomy" id="1618413"/>
    <lineage>
        <taxon>Bacteria</taxon>
        <taxon>Candidatus Curtissiibacteriota</taxon>
    </lineage>
</organism>